<dbReference type="MGI" id="MGI:3642823">
    <property type="gene designation" value="Gm10419"/>
</dbReference>
<dbReference type="AlphaFoldDB" id="Q3URA8"/>
<reference evidence="1" key="2">
    <citation type="journal article" date="2000" name="Genome Res.">
        <title>Normalization and subtraction of cap-trapper-selected cDNAs to prepare full-length cDNA libraries for rapid discovery of new genes.</title>
        <authorList>
            <person name="Carninci P."/>
            <person name="Shibata Y."/>
            <person name="Hayatsu N."/>
            <person name="Sugahara Y."/>
            <person name="Shibata K."/>
            <person name="Itoh M."/>
            <person name="Konno H."/>
            <person name="Okazaki Y."/>
            <person name="Muramatsu M."/>
            <person name="Hayashizaki Y."/>
        </authorList>
    </citation>
    <scope>NUCLEOTIDE SEQUENCE</scope>
    <source>
        <strain evidence="1">C57BL/6J</strain>
        <tissue evidence="1">Hippocampus</tissue>
    </source>
</reference>
<reference evidence="1" key="3">
    <citation type="journal article" date="2000" name="Genome Res.">
        <title>RIKEN integrated sequence analysis (RISA) system--384-format sequencing pipeline with 384 multicapillary sequencer.</title>
        <authorList>
            <person name="Shibata K."/>
            <person name="Itoh M."/>
            <person name="Aizawa K."/>
            <person name="Nagaoka S."/>
            <person name="Sasaki N."/>
            <person name="Carninci P."/>
            <person name="Konno H."/>
            <person name="Akiyama J."/>
            <person name="Nishi K."/>
            <person name="Kitsunai T."/>
            <person name="Tashiro H."/>
            <person name="Itoh M."/>
            <person name="Sumi N."/>
            <person name="Ishii Y."/>
            <person name="Nakamura S."/>
            <person name="Hazama M."/>
            <person name="Nishine T."/>
            <person name="Harada A."/>
            <person name="Yamamoto R."/>
            <person name="Matsumoto H."/>
            <person name="Sakaguchi S."/>
            <person name="Ikegami T."/>
            <person name="Kashiwagi K."/>
            <person name="Fujiwake S."/>
            <person name="Inoue K."/>
            <person name="Togawa Y."/>
            <person name="Izawa M."/>
            <person name="Ohara E."/>
            <person name="Watahiki M."/>
            <person name="Yoneda Y."/>
            <person name="Ishikawa T."/>
            <person name="Ozawa K."/>
            <person name="Tanaka T."/>
            <person name="Matsuura S."/>
            <person name="Kawai J."/>
            <person name="Okazaki Y."/>
            <person name="Muramatsu M."/>
            <person name="Inoue Y."/>
            <person name="Kira A."/>
            <person name="Hayashizaki Y."/>
        </authorList>
    </citation>
    <scope>NUCLEOTIDE SEQUENCE</scope>
    <source>
        <strain evidence="1">C57BL/6J</strain>
        <tissue evidence="1">Hippocampus</tissue>
    </source>
</reference>
<reference evidence="1" key="6">
    <citation type="submission" date="2004-03" db="EMBL/GenBank/DDBJ databases">
        <authorList>
            <person name="Arakawa T."/>
            <person name="Carninci P."/>
            <person name="Fukuda S."/>
            <person name="Hashizume W."/>
            <person name="Hayashida K."/>
            <person name="Hori F."/>
            <person name="Iida J."/>
            <person name="Imamura K."/>
            <person name="Imotani K."/>
            <person name="Itoh M."/>
            <person name="Kanagawa S."/>
            <person name="Kawai J."/>
            <person name="Kojima M."/>
            <person name="Konno H."/>
            <person name="Murata M."/>
            <person name="Nakamura M."/>
            <person name="Ninomiya N."/>
            <person name="Nishiyori H."/>
            <person name="Nomura K."/>
            <person name="Ohno M."/>
            <person name="Sakazume N."/>
            <person name="Sano H."/>
            <person name="Sasaki D."/>
            <person name="Shibata K."/>
            <person name="Shiraki T."/>
            <person name="Tagami M."/>
            <person name="Tagami Y."/>
            <person name="Waki K."/>
            <person name="Watahiki A."/>
            <person name="Muramatsu M."/>
            <person name="Hayashizaki Y."/>
        </authorList>
    </citation>
    <scope>NUCLEOTIDE SEQUENCE</scope>
    <source>
        <strain evidence="1">C57BL/6J</strain>
        <tissue evidence="1">Hippocampus</tissue>
    </source>
</reference>
<reference evidence="1" key="1">
    <citation type="journal article" date="1999" name="Methods Enzymol.">
        <title>High-efficiency full-length cDNA cloning.</title>
        <authorList>
            <person name="Carninci P."/>
            <person name="Hayashizaki Y."/>
        </authorList>
    </citation>
    <scope>NUCLEOTIDE SEQUENCE</scope>
    <source>
        <strain evidence="1">C57BL/6J</strain>
        <tissue evidence="1">Hippocampus</tissue>
    </source>
</reference>
<proteinExistence type="evidence at transcript level"/>
<name>Q3URA8_MOUSE</name>
<evidence type="ECO:0000313" key="2">
    <source>
        <dbReference type="MGI" id="MGI:3642823"/>
    </source>
</evidence>
<reference evidence="1" key="4">
    <citation type="journal article" date="2001" name="Nature">
        <title>Functional annotation of a full-length mouse cDNA collection.</title>
        <authorList>
            <consortium name="The RIKEN Genome Exploration Research Group Phase II Team and the FANTOM Consortium"/>
        </authorList>
    </citation>
    <scope>NUCLEOTIDE SEQUENCE</scope>
    <source>
        <strain evidence="1">C57BL/6J</strain>
        <tissue evidence="1">Hippocampus</tissue>
    </source>
</reference>
<gene>
    <name evidence="2" type="primary">Gm10419</name>
</gene>
<dbReference type="EMBL" id="AK141638">
    <property type="protein sequence ID" value="BAE24780.1"/>
    <property type="molecule type" value="mRNA"/>
</dbReference>
<evidence type="ECO:0000313" key="1">
    <source>
        <dbReference type="EMBL" id="BAE24780.1"/>
    </source>
</evidence>
<reference evidence="1" key="8">
    <citation type="journal article" date="2005" name="Science">
        <title>Antisense Transcription in the Mammalian Transcriptome.</title>
        <authorList>
            <consortium name="RIKEN Genome Exploration Research Group and Genome Science Group (Genome Network Project Core Group) and the FANTOM Consortium"/>
        </authorList>
    </citation>
    <scope>NUCLEOTIDE SEQUENCE</scope>
    <source>
        <strain evidence="1">C57BL/6J</strain>
        <tissue evidence="1">Hippocampus</tissue>
    </source>
</reference>
<reference evidence="1" key="5">
    <citation type="journal article" date="2002" name="Nature">
        <title>Analysis of the mouse transcriptome based on functional annotation of 60,770 full-length cDNAs.</title>
        <authorList>
            <consortium name="The FANTOM Consortium and the RIKEN Genome Exploration Research Group Phase I and II Team"/>
        </authorList>
    </citation>
    <scope>NUCLEOTIDE SEQUENCE</scope>
    <source>
        <strain evidence="1">C57BL/6J</strain>
        <tissue evidence="1">Hippocampus</tissue>
    </source>
</reference>
<protein>
    <submittedName>
        <fullName evidence="1">Uncharacterized protein</fullName>
    </submittedName>
</protein>
<dbReference type="AGR" id="MGI:3642823"/>
<reference evidence="1" key="7">
    <citation type="journal article" date="2005" name="Science">
        <title>The Transcriptional Landscape of the Mammalian Genome.</title>
        <authorList>
            <consortium name="The FANTOM Consortium"/>
            <consortium name="Riken Genome Exploration Research Group and Genome Science Group (Genome Network Project Core Group)"/>
        </authorList>
    </citation>
    <scope>NUCLEOTIDE SEQUENCE</scope>
    <source>
        <strain evidence="1">C57BL/6J</strain>
        <tissue evidence="1">Hippocampus</tissue>
    </source>
</reference>
<accession>Q3URA8</accession>
<organism evidence="1">
    <name type="scientific">Mus musculus</name>
    <name type="common">Mouse</name>
    <dbReference type="NCBI Taxonomy" id="10090"/>
    <lineage>
        <taxon>Eukaryota</taxon>
        <taxon>Metazoa</taxon>
        <taxon>Chordata</taxon>
        <taxon>Craniata</taxon>
        <taxon>Vertebrata</taxon>
        <taxon>Euteleostomi</taxon>
        <taxon>Mammalia</taxon>
        <taxon>Eutheria</taxon>
        <taxon>Euarchontoglires</taxon>
        <taxon>Glires</taxon>
        <taxon>Rodentia</taxon>
        <taxon>Myomorpha</taxon>
        <taxon>Muroidea</taxon>
        <taxon>Muridae</taxon>
        <taxon>Murinae</taxon>
        <taxon>Mus</taxon>
        <taxon>Mus</taxon>
    </lineage>
</organism>
<sequence>MLCCEPPSTSTCRAKEGTKGSCSLSICSPVTWRVRGRKEREQLQKEPHQQGIALLLFQKITSSATDQVPTEPGQRIREMIDSPCLASFVPRMFVKCVHDAVHSDSSLIADNEAQQLTHFTAVNNILLLVCVS</sequence>